<evidence type="ECO:0000313" key="2">
    <source>
        <dbReference type="EMBL" id="TDL98827.1"/>
    </source>
</evidence>
<sequence>MIKEEIINMKKLVIAGLSVMMLAGCGNKTEQLEEFYTQIDTVNAKEKPVVEVNKNLQKLESEKVELFNKISKAKKQEIKVINNTATKLVKNASARSAAIDKEIKAYDESEAEFKKAKDLASEIKDKDQKKEASDLTNALEKKYKEHDGLMTAYKDVLKKENDLFKYLEGKSPETSEVNSKIENLNKSTSAFQKNMTTFNKTMEQVQKESGDIVKLLNDK</sequence>
<feature type="coiled-coil region" evidence="1">
    <location>
        <begin position="49"/>
        <end position="126"/>
    </location>
</feature>
<dbReference type="SUPFAM" id="SSF140423">
    <property type="entry name" value="MW0975(SA0943)-like"/>
    <property type="match status" value="1"/>
</dbReference>
<dbReference type="Pfam" id="PF10368">
    <property type="entry name" value="YkyA"/>
    <property type="match status" value="1"/>
</dbReference>
<evidence type="ECO:0008006" key="4">
    <source>
        <dbReference type="Google" id="ProtNLM"/>
    </source>
</evidence>
<dbReference type="Proteomes" id="UP000295310">
    <property type="component" value="Unassembled WGS sequence"/>
</dbReference>
<dbReference type="InterPro" id="IPR036785">
    <property type="entry name" value="YkyA-like_sf"/>
</dbReference>
<reference evidence="2 3" key="1">
    <citation type="submission" date="2019-01" db="EMBL/GenBank/DDBJ databases">
        <title>Draft genome sequences of the type strains of six Macrococcus species.</title>
        <authorList>
            <person name="Mazhar S."/>
            <person name="Altermann E."/>
            <person name="Hill C."/>
            <person name="Mcauliffe O."/>
        </authorList>
    </citation>
    <scope>NUCLEOTIDE SEQUENCE [LARGE SCALE GENOMIC DNA]</scope>
    <source>
        <strain evidence="2 3">CCM4811</strain>
    </source>
</reference>
<accession>A0A4R6BG17</accession>
<evidence type="ECO:0000256" key="1">
    <source>
        <dbReference type="SAM" id="Coils"/>
    </source>
</evidence>
<keyword evidence="3" id="KW-1185">Reference proteome</keyword>
<name>A0A4R6BG17_9STAP</name>
<dbReference type="OrthoDB" id="2854188at2"/>
<dbReference type="Gene3D" id="1.20.120.570">
    <property type="entry name" value="YkyA-like"/>
    <property type="match status" value="1"/>
</dbReference>
<keyword evidence="1" id="KW-0175">Coiled coil</keyword>
<evidence type="ECO:0000313" key="3">
    <source>
        <dbReference type="Proteomes" id="UP000295310"/>
    </source>
</evidence>
<protein>
    <recommendedName>
        <fullName evidence="4">EMYY motif lipoprotein</fullName>
    </recommendedName>
</protein>
<proteinExistence type="predicted"/>
<dbReference type="InterPro" id="IPR019454">
    <property type="entry name" value="Lipoprot_YkyA-like"/>
</dbReference>
<organism evidence="2 3">
    <name type="scientific">Macrococcus brunensis</name>
    <dbReference type="NCBI Taxonomy" id="198483"/>
    <lineage>
        <taxon>Bacteria</taxon>
        <taxon>Bacillati</taxon>
        <taxon>Bacillota</taxon>
        <taxon>Bacilli</taxon>
        <taxon>Bacillales</taxon>
        <taxon>Staphylococcaceae</taxon>
        <taxon>Macrococcus</taxon>
    </lineage>
</organism>
<dbReference type="PROSITE" id="PS51257">
    <property type="entry name" value="PROKAR_LIPOPROTEIN"/>
    <property type="match status" value="1"/>
</dbReference>
<dbReference type="AlphaFoldDB" id="A0A4R6BG17"/>
<dbReference type="EMBL" id="SCWA01000002">
    <property type="protein sequence ID" value="TDL98827.1"/>
    <property type="molecule type" value="Genomic_DNA"/>
</dbReference>
<gene>
    <name evidence="2" type="ORF">ERX27_01660</name>
</gene>
<comment type="caution">
    <text evidence="2">The sequence shown here is derived from an EMBL/GenBank/DDBJ whole genome shotgun (WGS) entry which is preliminary data.</text>
</comment>